<keyword evidence="2" id="KW-1185">Reference proteome</keyword>
<reference evidence="1 2" key="1">
    <citation type="submission" date="2019-01" db="EMBL/GenBank/DDBJ databases">
        <authorList>
            <person name="Sayadi A."/>
        </authorList>
    </citation>
    <scope>NUCLEOTIDE SEQUENCE [LARGE SCALE GENOMIC DNA]</scope>
</reference>
<gene>
    <name evidence="1" type="ORF">CALMAC_LOCUS1137</name>
</gene>
<dbReference type="AlphaFoldDB" id="A0A653BI39"/>
<dbReference type="Proteomes" id="UP000410492">
    <property type="component" value="Unassembled WGS sequence"/>
</dbReference>
<sequence>MAERADKEWVAVLKLLPVPIYRPVLKFRVPKAKHLTSASADCRTRGPTSSNFCTYSCFCRASLSSHSTFWI</sequence>
<accession>A0A653BI39</accession>
<protein>
    <submittedName>
        <fullName evidence="1">Uncharacterized protein</fullName>
    </submittedName>
</protein>
<evidence type="ECO:0000313" key="2">
    <source>
        <dbReference type="Proteomes" id="UP000410492"/>
    </source>
</evidence>
<organism evidence="1 2">
    <name type="scientific">Callosobruchus maculatus</name>
    <name type="common">Southern cowpea weevil</name>
    <name type="synonym">Pulse bruchid</name>
    <dbReference type="NCBI Taxonomy" id="64391"/>
    <lineage>
        <taxon>Eukaryota</taxon>
        <taxon>Metazoa</taxon>
        <taxon>Ecdysozoa</taxon>
        <taxon>Arthropoda</taxon>
        <taxon>Hexapoda</taxon>
        <taxon>Insecta</taxon>
        <taxon>Pterygota</taxon>
        <taxon>Neoptera</taxon>
        <taxon>Endopterygota</taxon>
        <taxon>Coleoptera</taxon>
        <taxon>Polyphaga</taxon>
        <taxon>Cucujiformia</taxon>
        <taxon>Chrysomeloidea</taxon>
        <taxon>Chrysomelidae</taxon>
        <taxon>Bruchinae</taxon>
        <taxon>Bruchini</taxon>
        <taxon>Callosobruchus</taxon>
    </lineage>
</organism>
<name>A0A653BI39_CALMS</name>
<proteinExistence type="predicted"/>
<evidence type="ECO:0000313" key="1">
    <source>
        <dbReference type="EMBL" id="VEN35153.1"/>
    </source>
</evidence>
<dbReference type="EMBL" id="CAACVG010001298">
    <property type="protein sequence ID" value="VEN35153.1"/>
    <property type="molecule type" value="Genomic_DNA"/>
</dbReference>